<dbReference type="Pfam" id="PF06245">
    <property type="entry name" value="DUF1015"/>
    <property type="match status" value="1"/>
</dbReference>
<dbReference type="KEGG" id="uam:UABAM_06304"/>
<organism evidence="1 2">
    <name type="scientific">Uabimicrobium amorphum</name>
    <dbReference type="NCBI Taxonomy" id="2596890"/>
    <lineage>
        <taxon>Bacteria</taxon>
        <taxon>Pseudomonadati</taxon>
        <taxon>Planctomycetota</taxon>
        <taxon>Candidatus Uabimicrobiia</taxon>
        <taxon>Candidatus Uabimicrobiales</taxon>
        <taxon>Candidatus Uabimicrobiaceae</taxon>
        <taxon>Candidatus Uabimicrobium</taxon>
    </lineage>
</organism>
<accession>A0A5S9ITN0</accession>
<protein>
    <recommendedName>
        <fullName evidence="3">DUF1015 domain-containing protein</fullName>
    </recommendedName>
</protein>
<dbReference type="PANTHER" id="PTHR36454:SF1">
    <property type="entry name" value="DUF1015 DOMAIN-CONTAINING PROTEIN"/>
    <property type="match status" value="1"/>
</dbReference>
<dbReference type="EMBL" id="AP019860">
    <property type="protein sequence ID" value="BBM87889.1"/>
    <property type="molecule type" value="Genomic_DNA"/>
</dbReference>
<evidence type="ECO:0000313" key="1">
    <source>
        <dbReference type="EMBL" id="BBM87889.1"/>
    </source>
</evidence>
<keyword evidence="2" id="KW-1185">Reference proteome</keyword>
<dbReference type="PIRSF" id="PIRSF033563">
    <property type="entry name" value="UCP033563"/>
    <property type="match status" value="1"/>
</dbReference>
<dbReference type="RefSeq" id="WP_151971882.1">
    <property type="nucleotide sequence ID" value="NZ_AP019860.1"/>
</dbReference>
<evidence type="ECO:0000313" key="2">
    <source>
        <dbReference type="Proteomes" id="UP000326354"/>
    </source>
</evidence>
<evidence type="ECO:0008006" key="3">
    <source>
        <dbReference type="Google" id="ProtNLM"/>
    </source>
</evidence>
<dbReference type="AlphaFoldDB" id="A0A5S9ITN0"/>
<proteinExistence type="predicted"/>
<sequence>MVNVVPFKGVRPKADLVAKVSSVPYDVISSEEARDIVAQNPHSFLKVIKPEVDLDPQVDIYDDSVYETGKKNLRNLVSEGNMIKDDSACFYVYRQQMGEHIQTGLVAGASVQDYVDDKIKKHEFTREEKEIDRTRHIDSLNCNTGPVFLTYHHNEAIDTLIGEVCKESPVYDFTADDGIKHTFWIVDDAAKINKLTTLFSQIDKLYVADGHHRSAAATRVREKRQQANPLHFGGEPYNFFLTVIFPDNQMQILSYNRVVKDLNGLSGEELLEKLGEIFTISPTDNPVPQQKHQFCMYVQQKWYLLECKDSIVEENDPVKSLDVYILQEYVLSPMLGIGNPRKDKRIDFVGGIRGAKALEERVSKNNDGVAFTLYPVDILSLINIADAGEVMPPKSTWFEPKLRSGIILHPLS</sequence>
<dbReference type="PANTHER" id="PTHR36454">
    <property type="entry name" value="LMO2823 PROTEIN"/>
    <property type="match status" value="1"/>
</dbReference>
<reference evidence="1 2" key="1">
    <citation type="submission" date="2019-08" db="EMBL/GenBank/DDBJ databases">
        <title>Complete genome sequence of Candidatus Uab amorphum.</title>
        <authorList>
            <person name="Shiratori T."/>
            <person name="Suzuki S."/>
            <person name="Kakizawa Y."/>
            <person name="Ishida K."/>
        </authorList>
    </citation>
    <scope>NUCLEOTIDE SEQUENCE [LARGE SCALE GENOMIC DNA]</scope>
    <source>
        <strain evidence="1 2">SRT547</strain>
    </source>
</reference>
<dbReference type="OrthoDB" id="9781616at2"/>
<name>A0A5S9ITN0_UABAM</name>
<dbReference type="InterPro" id="IPR008323">
    <property type="entry name" value="UCP033563"/>
</dbReference>
<gene>
    <name evidence="1" type="ORF">UABAM_06304</name>
</gene>
<dbReference type="Proteomes" id="UP000326354">
    <property type="component" value="Chromosome"/>
</dbReference>